<feature type="domain" description="Major facilitator superfamily (MFS) profile" evidence="6">
    <location>
        <begin position="235"/>
        <end position="419"/>
    </location>
</feature>
<reference evidence="7 8" key="1">
    <citation type="submission" date="2014-03" db="EMBL/GenBank/DDBJ databases">
        <title>Genomics of Bifidobacteria.</title>
        <authorList>
            <person name="Ventura M."/>
            <person name="Milani C."/>
            <person name="Lugli G.A."/>
        </authorList>
    </citation>
    <scope>NUCLEOTIDE SEQUENCE [LARGE SCALE GENOMIC DNA]</scope>
    <source>
        <strain evidence="7 8">DSM 23967</strain>
    </source>
</reference>
<feature type="transmembrane region" description="Helical" evidence="5">
    <location>
        <begin position="331"/>
        <end position="348"/>
    </location>
</feature>
<feature type="transmembrane region" description="Helical" evidence="5">
    <location>
        <begin position="60"/>
        <end position="82"/>
    </location>
</feature>
<gene>
    <name evidence="7" type="ORF">BISA_0702</name>
</gene>
<keyword evidence="4 5" id="KW-0472">Membrane</keyword>
<dbReference type="InterPro" id="IPR036259">
    <property type="entry name" value="MFS_trans_sf"/>
</dbReference>
<dbReference type="SUPFAM" id="SSF103473">
    <property type="entry name" value="MFS general substrate transporter"/>
    <property type="match status" value="1"/>
</dbReference>
<dbReference type="EMBL" id="JGZN01000008">
    <property type="protein sequence ID" value="KFI92305.1"/>
    <property type="molecule type" value="Genomic_DNA"/>
</dbReference>
<proteinExistence type="predicted"/>
<evidence type="ECO:0000259" key="6">
    <source>
        <dbReference type="PROSITE" id="PS50850"/>
    </source>
</evidence>
<evidence type="ECO:0000256" key="3">
    <source>
        <dbReference type="ARBA" id="ARBA00022989"/>
    </source>
</evidence>
<evidence type="ECO:0000256" key="4">
    <source>
        <dbReference type="ARBA" id="ARBA00023136"/>
    </source>
</evidence>
<feature type="transmembrane region" description="Helical" evidence="5">
    <location>
        <begin position="158"/>
        <end position="180"/>
    </location>
</feature>
<dbReference type="InterPro" id="IPR020846">
    <property type="entry name" value="MFS_dom"/>
</dbReference>
<dbReference type="AlphaFoldDB" id="A0A087D9V5"/>
<dbReference type="Pfam" id="PF07690">
    <property type="entry name" value="MFS_1"/>
    <property type="match status" value="1"/>
</dbReference>
<dbReference type="Proteomes" id="UP000029066">
    <property type="component" value="Unassembled WGS sequence"/>
</dbReference>
<dbReference type="STRING" id="1437607.BISA_0702"/>
<keyword evidence="3 5" id="KW-1133">Transmembrane helix</keyword>
<dbReference type="GO" id="GO:0022857">
    <property type="term" value="F:transmembrane transporter activity"/>
    <property type="evidence" value="ECO:0007669"/>
    <property type="project" value="InterPro"/>
</dbReference>
<comment type="caution">
    <text evidence="7">The sequence shown here is derived from an EMBL/GenBank/DDBJ whole genome shotgun (WGS) entry which is preliminary data.</text>
</comment>
<dbReference type="PANTHER" id="PTHR23528">
    <property type="match status" value="1"/>
</dbReference>
<keyword evidence="2 5" id="KW-0812">Transmembrane</keyword>
<dbReference type="OrthoDB" id="7584869at2"/>
<dbReference type="PANTHER" id="PTHR23528:SF1">
    <property type="entry name" value="MAJOR FACILITATOR SUPERFAMILY (MFS) PROFILE DOMAIN-CONTAINING PROTEIN"/>
    <property type="match status" value="1"/>
</dbReference>
<organism evidence="7 8">
    <name type="scientific">Bifidobacterium saguini DSM 23967</name>
    <dbReference type="NCBI Taxonomy" id="1437607"/>
    <lineage>
        <taxon>Bacteria</taxon>
        <taxon>Bacillati</taxon>
        <taxon>Actinomycetota</taxon>
        <taxon>Actinomycetes</taxon>
        <taxon>Bifidobacteriales</taxon>
        <taxon>Bifidobacteriaceae</taxon>
        <taxon>Bifidobacterium</taxon>
    </lineage>
</organism>
<evidence type="ECO:0000313" key="7">
    <source>
        <dbReference type="EMBL" id="KFI92305.1"/>
    </source>
</evidence>
<feature type="transmembrane region" description="Helical" evidence="5">
    <location>
        <begin position="125"/>
        <end position="146"/>
    </location>
</feature>
<dbReference type="Gene3D" id="1.20.1250.20">
    <property type="entry name" value="MFS general substrate transporter like domains"/>
    <property type="match status" value="2"/>
</dbReference>
<accession>A0A087D9V5</accession>
<evidence type="ECO:0000256" key="5">
    <source>
        <dbReference type="SAM" id="Phobius"/>
    </source>
</evidence>
<dbReference type="PROSITE" id="PS50850">
    <property type="entry name" value="MFS"/>
    <property type="match status" value="1"/>
</dbReference>
<feature type="transmembrane region" description="Helical" evidence="5">
    <location>
        <begin position="186"/>
        <end position="206"/>
    </location>
</feature>
<feature type="transmembrane region" description="Helical" evidence="5">
    <location>
        <begin position="23"/>
        <end position="45"/>
    </location>
</feature>
<evidence type="ECO:0000256" key="1">
    <source>
        <dbReference type="ARBA" id="ARBA00004651"/>
    </source>
</evidence>
<feature type="transmembrane region" description="Helical" evidence="5">
    <location>
        <begin position="395"/>
        <end position="415"/>
    </location>
</feature>
<comment type="subcellular location">
    <subcellularLocation>
        <location evidence="1">Cell membrane</location>
        <topology evidence="1">Multi-pass membrane protein</topology>
    </subcellularLocation>
</comment>
<evidence type="ECO:0000313" key="8">
    <source>
        <dbReference type="Proteomes" id="UP000029066"/>
    </source>
</evidence>
<name>A0A087D9V5_9BIFI</name>
<feature type="transmembrane region" description="Helical" evidence="5">
    <location>
        <begin position="306"/>
        <end position="325"/>
    </location>
</feature>
<protein>
    <submittedName>
        <fullName evidence="7">Multidrug-efflux transporter</fullName>
    </submittedName>
</protein>
<feature type="transmembrane region" description="Helical" evidence="5">
    <location>
        <begin position="271"/>
        <end position="294"/>
    </location>
</feature>
<evidence type="ECO:0000256" key="2">
    <source>
        <dbReference type="ARBA" id="ARBA00022692"/>
    </source>
</evidence>
<dbReference type="InterPro" id="IPR011701">
    <property type="entry name" value="MFS"/>
</dbReference>
<feature type="transmembrane region" description="Helical" evidence="5">
    <location>
        <begin position="236"/>
        <end position="259"/>
    </location>
</feature>
<feature type="transmembrane region" description="Helical" evidence="5">
    <location>
        <begin position="94"/>
        <end position="113"/>
    </location>
</feature>
<dbReference type="GO" id="GO:0005886">
    <property type="term" value="C:plasma membrane"/>
    <property type="evidence" value="ECO:0007669"/>
    <property type="project" value="UniProtKB-SubCell"/>
</dbReference>
<sequence>MSNAESTKTMEPKDSGKYPWRPVIGQFFCTIAFYGPFFGISGILLPAKIGFIDPANKVNLTATATTVTLIISVFAGIIFGALSDMTRSRFGARTPWLIGSSIIATVCLVLFAVSDNTVIAMGAWFIYTAFYSAMMSAGMAWMHDLIPEKYRGSASSSFGIATQIGLNGFQSLCSLFVASVGAVSNGVFVTLVIADIAMIIAVIVTAEPSNKDVPPVKMDLSAFKQFLPPTHAGRDYWFACLSRLLYMLPGGIGTYRLYTLTDWMHTSAASAATWMALMSLLSLIFAVLMSALSGPVSMLFKGGMKIPAAVGMFLVGVPCWLPLIVQTPLMYTIYVALSGIGGGLFIAIDQSLMTSVLPNPDQAAKDLSFINAMGTVGQMLAPLLGAWVFHVFGYAGLFPMGFIVLTLGALSILGMKNVK</sequence>